<reference evidence="7" key="1">
    <citation type="submission" date="2020-12" db="EMBL/GenBank/DDBJ databases">
        <title>Bacterial novel species Flavobacterium sp. SE-1-e isolated from soil.</title>
        <authorList>
            <person name="Jung H.-Y."/>
        </authorList>
    </citation>
    <scope>NUCLEOTIDE SEQUENCE</scope>
    <source>
        <strain evidence="7">SE-1-e</strain>
    </source>
</reference>
<evidence type="ECO:0000256" key="3">
    <source>
        <dbReference type="ARBA" id="ARBA00022692"/>
    </source>
</evidence>
<gene>
    <name evidence="7" type="ORF">I5M07_03735</name>
</gene>
<feature type="transmembrane region" description="Helical" evidence="6">
    <location>
        <begin position="331"/>
        <end position="349"/>
    </location>
</feature>
<organism evidence="7 8">
    <name type="scientific">Flavobacterium agrisoli</name>
    <dbReference type="NCBI Taxonomy" id="2793066"/>
    <lineage>
        <taxon>Bacteria</taxon>
        <taxon>Pseudomonadati</taxon>
        <taxon>Bacteroidota</taxon>
        <taxon>Flavobacteriia</taxon>
        <taxon>Flavobacteriales</taxon>
        <taxon>Flavobacteriaceae</taxon>
        <taxon>Flavobacterium</taxon>
    </lineage>
</organism>
<evidence type="ECO:0000256" key="5">
    <source>
        <dbReference type="ARBA" id="ARBA00023136"/>
    </source>
</evidence>
<dbReference type="EMBL" id="JAEHFV010000001">
    <property type="protein sequence ID" value="MBK0368938.1"/>
    <property type="molecule type" value="Genomic_DNA"/>
</dbReference>
<name>A0A934PM72_9FLAO</name>
<feature type="transmembrane region" description="Helical" evidence="6">
    <location>
        <begin position="237"/>
        <end position="261"/>
    </location>
</feature>
<keyword evidence="2" id="KW-1003">Cell membrane</keyword>
<dbReference type="InterPro" id="IPR011701">
    <property type="entry name" value="MFS"/>
</dbReference>
<feature type="transmembrane region" description="Helical" evidence="6">
    <location>
        <begin position="305"/>
        <end position="325"/>
    </location>
</feature>
<evidence type="ECO:0000313" key="8">
    <source>
        <dbReference type="Proteomes" id="UP000609172"/>
    </source>
</evidence>
<comment type="caution">
    <text evidence="7">The sequence shown here is derived from an EMBL/GenBank/DDBJ whole genome shotgun (WGS) entry which is preliminary data.</text>
</comment>
<comment type="subcellular location">
    <subcellularLocation>
        <location evidence="1">Cell inner membrane</location>
        <topology evidence="1">Multi-pass membrane protein</topology>
    </subcellularLocation>
</comment>
<dbReference type="SUPFAM" id="SSF103473">
    <property type="entry name" value="MFS general substrate transporter"/>
    <property type="match status" value="1"/>
</dbReference>
<evidence type="ECO:0000256" key="1">
    <source>
        <dbReference type="ARBA" id="ARBA00004429"/>
    </source>
</evidence>
<evidence type="ECO:0000256" key="4">
    <source>
        <dbReference type="ARBA" id="ARBA00022989"/>
    </source>
</evidence>
<dbReference type="PANTHER" id="PTHR43702">
    <property type="entry name" value="L-FUCOSE-PROTON SYMPORTER"/>
    <property type="match status" value="1"/>
</dbReference>
<evidence type="ECO:0000256" key="6">
    <source>
        <dbReference type="SAM" id="Phobius"/>
    </source>
</evidence>
<feature type="transmembrane region" description="Helical" evidence="6">
    <location>
        <begin position="188"/>
        <end position="206"/>
    </location>
</feature>
<proteinExistence type="predicted"/>
<keyword evidence="5 6" id="KW-0472">Membrane</keyword>
<feature type="transmembrane region" description="Helical" evidence="6">
    <location>
        <begin position="85"/>
        <end position="104"/>
    </location>
</feature>
<feature type="transmembrane region" description="Helical" evidence="6">
    <location>
        <begin position="415"/>
        <end position="433"/>
    </location>
</feature>
<dbReference type="InterPro" id="IPR050375">
    <property type="entry name" value="MFS_TsgA-like"/>
</dbReference>
<feature type="transmembrane region" description="Helical" evidence="6">
    <location>
        <begin position="439"/>
        <end position="458"/>
    </location>
</feature>
<dbReference type="GO" id="GO:0022857">
    <property type="term" value="F:transmembrane transporter activity"/>
    <property type="evidence" value="ECO:0007669"/>
    <property type="project" value="InterPro"/>
</dbReference>
<keyword evidence="8" id="KW-1185">Reference proteome</keyword>
<feature type="transmembrane region" description="Helical" evidence="6">
    <location>
        <begin position="50"/>
        <end position="73"/>
    </location>
</feature>
<keyword evidence="4 6" id="KW-1133">Transmembrane helix</keyword>
<dbReference type="GO" id="GO:0005886">
    <property type="term" value="C:plasma membrane"/>
    <property type="evidence" value="ECO:0007669"/>
    <property type="project" value="UniProtKB-SubCell"/>
</dbReference>
<feature type="transmembrane region" description="Helical" evidence="6">
    <location>
        <begin position="148"/>
        <end position="168"/>
    </location>
</feature>
<accession>A0A934PM72</accession>
<dbReference type="InterPro" id="IPR036259">
    <property type="entry name" value="MFS_trans_sf"/>
</dbReference>
<dbReference type="Gene3D" id="1.20.1250.20">
    <property type="entry name" value="MFS general substrate transporter like domains"/>
    <property type="match status" value="2"/>
</dbReference>
<protein>
    <submittedName>
        <fullName evidence="7">MFS transporter</fullName>
    </submittedName>
</protein>
<evidence type="ECO:0000256" key="2">
    <source>
        <dbReference type="ARBA" id="ARBA00022475"/>
    </source>
</evidence>
<sequence length="479" mass="51571">MNSTNAQTKWGQFIPLVIVFFFWGFVAASNDILIPVFKTAFNLSQGESQLVAFAFYIAYTVGSLIYMGISFVLKEDLINKIGYKNGLSCGLIISALGTLLFYPAANTGSFTLMLSGLFIVGLGFSLQQTVANPLAIALGPIATGSQRLTLAGGINNFGTTIGPLIVSFAIFGPHTNATSTASIESVKIPYLVLGLAFLLVAIFLKFSSLPDKPELIVEEELAQGSINKNSALQYPQLIMGMIAIFLYVGVEVSTASNLPAYMESKLGFLTKDVAPYISLYWASLMIGRWTGAVEAFTNDLSLQKILRFIAPYLAFGIFLAVNAIANHDLTPFYIYGLIILVLIAADMASKGNPARMLLIFSFCGIVALLIGMFTTGIVSVYAFTSVGLFCSTLWPCIFTLAVSGLGKNTSQGSNFLIMMIMGGGFVSVFQGMVAESIGIQFSYVVGVFCFAYLAFYAWSASKTLKKQGIDFDKKIAANH</sequence>
<feature type="transmembrane region" description="Helical" evidence="6">
    <location>
        <begin position="380"/>
        <end position="403"/>
    </location>
</feature>
<feature type="transmembrane region" description="Helical" evidence="6">
    <location>
        <begin position="12"/>
        <end position="30"/>
    </location>
</feature>
<feature type="transmembrane region" description="Helical" evidence="6">
    <location>
        <begin position="273"/>
        <end position="293"/>
    </location>
</feature>
<dbReference type="PANTHER" id="PTHR43702:SF3">
    <property type="entry name" value="PROTEIN TSGA"/>
    <property type="match status" value="1"/>
</dbReference>
<dbReference type="AlphaFoldDB" id="A0A934PM72"/>
<dbReference type="RefSeq" id="WP_200104849.1">
    <property type="nucleotide sequence ID" value="NZ_JAEHFV010000001.1"/>
</dbReference>
<evidence type="ECO:0000313" key="7">
    <source>
        <dbReference type="EMBL" id="MBK0368938.1"/>
    </source>
</evidence>
<dbReference type="Pfam" id="PF07690">
    <property type="entry name" value="MFS_1"/>
    <property type="match status" value="1"/>
</dbReference>
<dbReference type="Proteomes" id="UP000609172">
    <property type="component" value="Unassembled WGS sequence"/>
</dbReference>
<keyword evidence="3 6" id="KW-0812">Transmembrane</keyword>
<feature type="transmembrane region" description="Helical" evidence="6">
    <location>
        <begin position="356"/>
        <end position="374"/>
    </location>
</feature>